<dbReference type="InterPro" id="IPR002058">
    <property type="entry name" value="PAP_assoc"/>
</dbReference>
<evidence type="ECO:0000256" key="4">
    <source>
        <dbReference type="ARBA" id="ARBA00022679"/>
    </source>
</evidence>
<feature type="compositionally biased region" description="Basic and acidic residues" evidence="7">
    <location>
        <begin position="80"/>
        <end position="109"/>
    </location>
</feature>
<dbReference type="Pfam" id="PF03828">
    <property type="entry name" value="PAP_assoc"/>
    <property type="match status" value="1"/>
</dbReference>
<dbReference type="GO" id="GO:0010605">
    <property type="term" value="P:negative regulation of macromolecule metabolic process"/>
    <property type="evidence" value="ECO:0007669"/>
    <property type="project" value="UniProtKB-ARBA"/>
</dbReference>
<dbReference type="Proteomes" id="UP001206595">
    <property type="component" value="Unassembled WGS sequence"/>
</dbReference>
<organism evidence="10 11">
    <name type="scientific">Umbelopsis ramanniana AG</name>
    <dbReference type="NCBI Taxonomy" id="1314678"/>
    <lineage>
        <taxon>Eukaryota</taxon>
        <taxon>Fungi</taxon>
        <taxon>Fungi incertae sedis</taxon>
        <taxon>Mucoromycota</taxon>
        <taxon>Mucoromycotina</taxon>
        <taxon>Umbelopsidomycetes</taxon>
        <taxon>Umbelopsidales</taxon>
        <taxon>Umbelopsidaceae</taxon>
        <taxon>Umbelopsis</taxon>
    </lineage>
</organism>
<evidence type="ECO:0000256" key="3">
    <source>
        <dbReference type="ARBA" id="ARBA00012388"/>
    </source>
</evidence>
<dbReference type="FunFam" id="3.30.460.10:FF:000006">
    <property type="entry name" value="non-canonical poly(A) RNA polymerase PAPD5"/>
    <property type="match status" value="1"/>
</dbReference>
<dbReference type="PANTHER" id="PTHR23092">
    <property type="entry name" value="POLY(A) RNA POLYMERASE"/>
    <property type="match status" value="1"/>
</dbReference>
<dbReference type="GO" id="GO:0046872">
    <property type="term" value="F:metal ion binding"/>
    <property type="evidence" value="ECO:0007669"/>
    <property type="project" value="UniProtKB-KW"/>
</dbReference>
<keyword evidence="6" id="KW-0460">Magnesium</keyword>
<dbReference type="PANTHER" id="PTHR23092:SF15">
    <property type="entry name" value="INACTIVE NON-CANONICAL POLY(A) RNA POLYMERASE PROTEIN TRF4-2-RELATED"/>
    <property type="match status" value="1"/>
</dbReference>
<evidence type="ECO:0000256" key="6">
    <source>
        <dbReference type="ARBA" id="ARBA00022842"/>
    </source>
</evidence>
<evidence type="ECO:0000256" key="2">
    <source>
        <dbReference type="ARBA" id="ARBA00008593"/>
    </source>
</evidence>
<name>A0AAD5HGH1_UMBRA</name>
<dbReference type="Gene3D" id="1.10.1410.10">
    <property type="match status" value="1"/>
</dbReference>
<dbReference type="SUPFAM" id="SSF81301">
    <property type="entry name" value="Nucleotidyltransferase"/>
    <property type="match status" value="1"/>
</dbReference>
<evidence type="ECO:0000313" key="10">
    <source>
        <dbReference type="EMBL" id="KAI8583502.1"/>
    </source>
</evidence>
<dbReference type="Gene3D" id="3.30.460.10">
    <property type="entry name" value="Beta Polymerase, domain 2"/>
    <property type="match status" value="1"/>
</dbReference>
<evidence type="ECO:0000256" key="7">
    <source>
        <dbReference type="SAM" id="MobiDB-lite"/>
    </source>
</evidence>
<dbReference type="InterPro" id="IPR043519">
    <property type="entry name" value="NT_sf"/>
</dbReference>
<keyword evidence="4" id="KW-0808">Transferase</keyword>
<dbReference type="GeneID" id="75911082"/>
<evidence type="ECO:0000256" key="5">
    <source>
        <dbReference type="ARBA" id="ARBA00022723"/>
    </source>
</evidence>
<dbReference type="AlphaFoldDB" id="A0AAD5HGH1"/>
<dbReference type="GO" id="GO:0043634">
    <property type="term" value="P:polyadenylation-dependent ncRNA catabolic process"/>
    <property type="evidence" value="ECO:0007669"/>
    <property type="project" value="TreeGrafter"/>
</dbReference>
<feature type="region of interest" description="Disordered" evidence="7">
    <location>
        <begin position="511"/>
        <end position="534"/>
    </location>
</feature>
<dbReference type="EMBL" id="MU620895">
    <property type="protein sequence ID" value="KAI8583502.1"/>
    <property type="molecule type" value="Genomic_DNA"/>
</dbReference>
<dbReference type="InterPro" id="IPR054708">
    <property type="entry name" value="MTPAP-like_central"/>
</dbReference>
<comment type="similarity">
    <text evidence="2">Belongs to the DNA polymerase type-B-like family.</text>
</comment>
<evidence type="ECO:0000259" key="9">
    <source>
        <dbReference type="Pfam" id="PF22600"/>
    </source>
</evidence>
<dbReference type="GO" id="GO:0031123">
    <property type="term" value="P:RNA 3'-end processing"/>
    <property type="evidence" value="ECO:0007669"/>
    <property type="project" value="TreeGrafter"/>
</dbReference>
<reference evidence="10" key="2">
    <citation type="journal article" date="2022" name="Proc. Natl. Acad. Sci. U.S.A.">
        <title>Diploid-dominant life cycles characterize the early evolution of Fungi.</title>
        <authorList>
            <person name="Amses K.R."/>
            <person name="Simmons D.R."/>
            <person name="Longcore J.E."/>
            <person name="Mondo S.J."/>
            <person name="Seto K."/>
            <person name="Jeronimo G.H."/>
            <person name="Bonds A.E."/>
            <person name="Quandt C.A."/>
            <person name="Davis W.J."/>
            <person name="Chang Y."/>
            <person name="Federici B.A."/>
            <person name="Kuo A."/>
            <person name="LaButti K."/>
            <person name="Pangilinan J."/>
            <person name="Andreopoulos W."/>
            <person name="Tritt A."/>
            <person name="Riley R."/>
            <person name="Hundley H."/>
            <person name="Johnson J."/>
            <person name="Lipzen A."/>
            <person name="Barry K."/>
            <person name="Lang B.F."/>
            <person name="Cuomo C.A."/>
            <person name="Buchler N.E."/>
            <person name="Grigoriev I.V."/>
            <person name="Spatafora J.W."/>
            <person name="Stajich J.E."/>
            <person name="James T.Y."/>
        </authorList>
    </citation>
    <scope>NUCLEOTIDE SEQUENCE</scope>
    <source>
        <strain evidence="10">AG</strain>
    </source>
</reference>
<evidence type="ECO:0000256" key="1">
    <source>
        <dbReference type="ARBA" id="ARBA00001936"/>
    </source>
</evidence>
<dbReference type="EC" id="2.7.7.19" evidence="3"/>
<evidence type="ECO:0000313" key="11">
    <source>
        <dbReference type="Proteomes" id="UP001206595"/>
    </source>
</evidence>
<comment type="cofactor">
    <cofactor evidence="1">
        <name>Mn(2+)</name>
        <dbReference type="ChEBI" id="CHEBI:29035"/>
    </cofactor>
</comment>
<dbReference type="CDD" id="cd05402">
    <property type="entry name" value="NT_PAP_TUTase"/>
    <property type="match status" value="1"/>
</dbReference>
<dbReference type="GO" id="GO:0005730">
    <property type="term" value="C:nucleolus"/>
    <property type="evidence" value="ECO:0007669"/>
    <property type="project" value="TreeGrafter"/>
</dbReference>
<gene>
    <name evidence="10" type="ORF">K450DRAFT_221510</name>
</gene>
<feature type="domain" description="Poly(A) RNA polymerase mitochondrial-like central palm" evidence="9">
    <location>
        <begin position="141"/>
        <end position="271"/>
    </location>
</feature>
<keyword evidence="5" id="KW-0479">Metal-binding</keyword>
<dbReference type="InterPro" id="IPR045862">
    <property type="entry name" value="Trf4-like"/>
</dbReference>
<feature type="domain" description="PAP-associated" evidence="8">
    <location>
        <begin position="332"/>
        <end position="382"/>
    </location>
</feature>
<protein>
    <recommendedName>
        <fullName evidence="3">polynucleotide adenylyltransferase</fullName>
        <ecNumber evidence="3">2.7.7.19</ecNumber>
    </recommendedName>
</protein>
<feature type="region of interest" description="Disordered" evidence="7">
    <location>
        <begin position="1"/>
        <end position="109"/>
    </location>
</feature>
<dbReference type="Pfam" id="PF22600">
    <property type="entry name" value="MTPAP-like_central"/>
    <property type="match status" value="1"/>
</dbReference>
<dbReference type="GO" id="GO:0031499">
    <property type="term" value="C:TRAMP complex"/>
    <property type="evidence" value="ECO:0007669"/>
    <property type="project" value="TreeGrafter"/>
</dbReference>
<keyword evidence="11" id="KW-1185">Reference proteome</keyword>
<dbReference type="GO" id="GO:0003729">
    <property type="term" value="F:mRNA binding"/>
    <property type="evidence" value="ECO:0007669"/>
    <property type="project" value="TreeGrafter"/>
</dbReference>
<proteinExistence type="inferred from homology"/>
<sequence>MAESIGEGREICQLSIAMAKRKRNQSREPSKERKKSSKKSKIDPAVSGPSTHLREKDFTGDDSDNNDDYIAFNVSDDDEITKSEPESVQDKSSRRNTDDESKKTSKRRPDETWKRYIDDGLERPWAKDFRYRKARNIGERLNMEMTDLVEYLSPTEEEHTMRRFAVHRIRQCAQMVYPSCTIEVFGSFETKLYLPTSDIDLVLFYDGKDARDTTRVLSRLADALRKQGIAYTVQVIAKARVPIIKFEETFTGYQIDVSLNTANGVHSAEVVKEMLVQAPALGPLTLIFKHLLGLLKLNEVFTGGLGSYAVVLMVMSCLQTHPKVDMSDAMDNLGVIFVDLLELYGQHFNIYNVGIDVAKKGFYEKMETRNTFAVRDPTDASNDVSRGSFNCQQIRIALKDAFNTLTRAITSLNRQVWDFHKKDDGISLLGCIIHVDRQAITHRSQVLDAYTSQQWKDMPGAETFDASDNESSISTTKEQVIVHKQHDVFDKKGKRRSKKDIVYVLEDEDPEFKGKGNAWSSEEDDHGLSLPQLA</sequence>
<comment type="caution">
    <text evidence="10">The sequence shown here is derived from an EMBL/GenBank/DDBJ whole genome shotgun (WGS) entry which is preliminary data.</text>
</comment>
<evidence type="ECO:0000259" key="8">
    <source>
        <dbReference type="Pfam" id="PF03828"/>
    </source>
</evidence>
<feature type="compositionally biased region" description="Basic and acidic residues" evidence="7">
    <location>
        <begin position="1"/>
        <end position="10"/>
    </location>
</feature>
<dbReference type="SUPFAM" id="SSF81631">
    <property type="entry name" value="PAP/OAS1 substrate-binding domain"/>
    <property type="match status" value="1"/>
</dbReference>
<dbReference type="GO" id="GO:1990817">
    <property type="term" value="F:poly(A) RNA polymerase activity"/>
    <property type="evidence" value="ECO:0007669"/>
    <property type="project" value="UniProtKB-EC"/>
</dbReference>
<dbReference type="RefSeq" id="XP_051448506.1">
    <property type="nucleotide sequence ID" value="XM_051585734.1"/>
</dbReference>
<reference evidence="10" key="1">
    <citation type="submission" date="2021-06" db="EMBL/GenBank/DDBJ databases">
        <authorList>
            <consortium name="DOE Joint Genome Institute"/>
            <person name="Mondo S.J."/>
            <person name="Amses K.R."/>
            <person name="Simmons D.R."/>
            <person name="Longcore J.E."/>
            <person name="Seto K."/>
            <person name="Alves G.H."/>
            <person name="Bonds A.E."/>
            <person name="Quandt C.A."/>
            <person name="Davis W.J."/>
            <person name="Chang Y."/>
            <person name="Letcher P.M."/>
            <person name="Powell M.J."/>
            <person name="Kuo A."/>
            <person name="Labutti K."/>
            <person name="Pangilinan J."/>
            <person name="Andreopoulos W."/>
            <person name="Tritt A."/>
            <person name="Riley R."/>
            <person name="Hundley H."/>
            <person name="Johnson J."/>
            <person name="Lipzen A."/>
            <person name="Barry K."/>
            <person name="Berbee M.L."/>
            <person name="Buchler N.E."/>
            <person name="Grigoriev I.V."/>
            <person name="Spatafora J.W."/>
            <person name="Stajich J.E."/>
            <person name="James T.Y."/>
        </authorList>
    </citation>
    <scope>NUCLEOTIDE SEQUENCE</scope>
    <source>
        <strain evidence="10">AG</strain>
    </source>
</reference>
<accession>A0AAD5HGH1</accession>